<sequence length="85" mass="9877">MYDKVSEKVPTYKIYSIRGLVLNMTEVLRRYKMILIILGLSLVIAFLTFAIFVQKPEKVPSRGIFVFENTTDEKSFIKVLTEKTL</sequence>
<dbReference type="Proteomes" id="UP000002145">
    <property type="component" value="Chromosome"/>
</dbReference>
<evidence type="ECO:0000256" key="1">
    <source>
        <dbReference type="SAM" id="Phobius"/>
    </source>
</evidence>
<keyword evidence="1" id="KW-0812">Transmembrane</keyword>
<organism evidence="2 3">
    <name type="scientific">Acetivibrio thermocellus (strain ATCC 27405 / DSM 1237 / JCM 9322 / NBRC 103400 / NCIMB 10682 / NRRL B-4536 / VPI 7372)</name>
    <name type="common">Clostridium thermocellum</name>
    <dbReference type="NCBI Taxonomy" id="203119"/>
    <lineage>
        <taxon>Bacteria</taxon>
        <taxon>Bacillati</taxon>
        <taxon>Bacillota</taxon>
        <taxon>Clostridia</taxon>
        <taxon>Eubacteriales</taxon>
        <taxon>Oscillospiraceae</taxon>
        <taxon>Acetivibrio</taxon>
    </lineage>
</organism>
<dbReference type="EMBL" id="CP000568">
    <property type="protein sequence ID" value="ABN51362.1"/>
    <property type="molecule type" value="Genomic_DNA"/>
</dbReference>
<feature type="transmembrane region" description="Helical" evidence="1">
    <location>
        <begin position="33"/>
        <end position="53"/>
    </location>
</feature>
<dbReference type="AlphaFoldDB" id="A3DBN3"/>
<keyword evidence="3" id="KW-1185">Reference proteome</keyword>
<reference evidence="3" key="1">
    <citation type="submission" date="2007-02" db="EMBL/GenBank/DDBJ databases">
        <title>Complete sequence of Clostridium thermocellum ATCC 27405.</title>
        <authorList>
            <consortium name="US DOE Joint Genome Institute"/>
            <person name="Copeland A."/>
            <person name="Lucas S."/>
            <person name="Lapidus A."/>
            <person name="Barry K."/>
            <person name="Detter J.C."/>
            <person name="Glavina del Rio T."/>
            <person name="Hammon N."/>
            <person name="Israni S."/>
            <person name="Dalin E."/>
            <person name="Tice H."/>
            <person name="Pitluck S."/>
            <person name="Chertkov O."/>
            <person name="Brettin T."/>
            <person name="Bruce D."/>
            <person name="Han C."/>
            <person name="Tapia R."/>
            <person name="Gilna P."/>
            <person name="Schmutz J."/>
            <person name="Larimer F."/>
            <person name="Land M."/>
            <person name="Hauser L."/>
            <person name="Kyrpides N."/>
            <person name="Mikhailova N."/>
            <person name="Wu J.H.D."/>
            <person name="Newcomb M."/>
            <person name="Richardson P."/>
        </authorList>
    </citation>
    <scope>NUCLEOTIDE SEQUENCE [LARGE SCALE GENOMIC DNA]</scope>
    <source>
        <strain evidence="3">ATCC 27405 / DSM 1237 / JCM 9322 / NBRC 103400 / NCIMB 10682 / NRRL B-4536 / VPI 7372</strain>
    </source>
</reference>
<dbReference type="STRING" id="203119.Cthe_0121"/>
<proteinExistence type="predicted"/>
<evidence type="ECO:0000313" key="2">
    <source>
        <dbReference type="EMBL" id="ABN51362.1"/>
    </source>
</evidence>
<name>A3DBN3_ACET2</name>
<dbReference type="KEGG" id="cth:Cthe_0121"/>
<keyword evidence="1" id="KW-1133">Transmembrane helix</keyword>
<gene>
    <name evidence="2" type="ordered locus">Cthe_0121</name>
</gene>
<reference evidence="2 3" key="2">
    <citation type="journal article" date="2013" name="Biotechnol. Biofuels">
        <title>Global transcriptome analysis of Clostridium thermocellum ATCC 27405 during growth on dilute acid pretreated Populus and switchgrass.</title>
        <authorList>
            <person name="Wilson C.M."/>
            <person name="Rodriguez M.Jr."/>
            <person name="Johnson C.M."/>
            <person name="Martin S.L."/>
            <person name="Chu T.M."/>
            <person name="Wolfinger R.D."/>
            <person name="Hauser L.J."/>
            <person name="Land M.L."/>
            <person name="Klingeman D.M."/>
            <person name="Syed M.H."/>
            <person name="Ragauskas A.J."/>
            <person name="Tschaplinski T.J."/>
            <person name="Mielenz J.R."/>
            <person name="Brown S.D."/>
        </authorList>
    </citation>
    <scope>NUCLEOTIDE SEQUENCE [LARGE SCALE GENOMIC DNA]</scope>
    <source>
        <strain evidence="3">ATCC 27405 / DSM 1237 / JCM 9322 / NBRC 103400 / NCIMB 10682 / NRRL B-4536 / VPI 7372</strain>
    </source>
</reference>
<accession>A3DBN3</accession>
<keyword evidence="1" id="KW-0472">Membrane</keyword>
<dbReference type="HOGENOM" id="CLU_192068_0_0_9"/>
<protein>
    <submittedName>
        <fullName evidence="2">IQ motif containing H</fullName>
    </submittedName>
</protein>
<evidence type="ECO:0000313" key="3">
    <source>
        <dbReference type="Proteomes" id="UP000002145"/>
    </source>
</evidence>